<sequence>MLDKACEGHPAESWFASGVEAHPALAKARLRTHEALAAGSWAARDYLGVPGLAPGAPADAVVYAEDPREDLGQLEHPVAVILRDVRVR</sequence>
<comment type="caution">
    <text evidence="1">The sequence shown here is derived from an EMBL/GenBank/DDBJ whole genome shotgun (WGS) entry which is preliminary data.</text>
</comment>
<gene>
    <name evidence="1" type="ORF">H4W30_007220</name>
</gene>
<keyword evidence="2" id="KW-1185">Reference proteome</keyword>
<accession>A0ABR9LHK5</accession>
<proteinExistence type="predicted"/>
<dbReference type="Proteomes" id="UP000656548">
    <property type="component" value="Unassembled WGS sequence"/>
</dbReference>
<name>A0ABR9LHK5_9PSEU</name>
<organism evidence="1 2">
    <name type="scientific">Amycolatopsis roodepoortensis</name>
    <dbReference type="NCBI Taxonomy" id="700274"/>
    <lineage>
        <taxon>Bacteria</taxon>
        <taxon>Bacillati</taxon>
        <taxon>Actinomycetota</taxon>
        <taxon>Actinomycetes</taxon>
        <taxon>Pseudonocardiales</taxon>
        <taxon>Pseudonocardiaceae</taxon>
        <taxon>Amycolatopsis</taxon>
    </lineage>
</organism>
<evidence type="ECO:0000313" key="2">
    <source>
        <dbReference type="Proteomes" id="UP000656548"/>
    </source>
</evidence>
<evidence type="ECO:0000313" key="1">
    <source>
        <dbReference type="EMBL" id="MBE1580160.1"/>
    </source>
</evidence>
<reference evidence="1 2" key="1">
    <citation type="submission" date="2020-10" db="EMBL/GenBank/DDBJ databases">
        <title>Sequencing the genomes of 1000 actinobacteria strains.</title>
        <authorList>
            <person name="Klenk H.-P."/>
        </authorList>
    </citation>
    <scope>NUCLEOTIDE SEQUENCE [LARGE SCALE GENOMIC DNA]</scope>
    <source>
        <strain evidence="1 2">DSM 46661</strain>
    </source>
</reference>
<protein>
    <submittedName>
        <fullName evidence="1">Imidazolonepropionase-like amidohydrolase</fullName>
    </submittedName>
</protein>
<dbReference type="RefSeq" id="WP_225949971.1">
    <property type="nucleotide sequence ID" value="NZ_JADBEJ010000005.1"/>
</dbReference>
<dbReference type="EMBL" id="JADBEJ010000005">
    <property type="protein sequence ID" value="MBE1580160.1"/>
    <property type="molecule type" value="Genomic_DNA"/>
</dbReference>